<name>A0A074XPV9_AURPU</name>
<sequence length="168" mass="19061">MEMICEPTRHWYLATPQQGLLFKTIRIEGMRCGLEGCRGRSGRFRACMFQNATARRSSEETGSLTSPDCLGKVPSFASTAILMVSRCKTRRSKSFIKKGGEMAEEVKENGCLFCTTKQGGIHCHLRAPKDNSQRKPCQAPSVSIWKKSFQKVWWTFSCLTNRDMEAFF</sequence>
<dbReference type="Proteomes" id="UP000030706">
    <property type="component" value="Unassembled WGS sequence"/>
</dbReference>
<organism evidence="1 2">
    <name type="scientific">Aureobasidium pullulans EXF-150</name>
    <dbReference type="NCBI Taxonomy" id="1043002"/>
    <lineage>
        <taxon>Eukaryota</taxon>
        <taxon>Fungi</taxon>
        <taxon>Dikarya</taxon>
        <taxon>Ascomycota</taxon>
        <taxon>Pezizomycotina</taxon>
        <taxon>Dothideomycetes</taxon>
        <taxon>Dothideomycetidae</taxon>
        <taxon>Dothideales</taxon>
        <taxon>Saccotheciaceae</taxon>
        <taxon>Aureobasidium</taxon>
    </lineage>
</organism>
<dbReference type="HOGENOM" id="CLU_1586151_0_0_1"/>
<keyword evidence="2" id="KW-1185">Reference proteome</keyword>
<dbReference type="RefSeq" id="XP_029761876.1">
    <property type="nucleotide sequence ID" value="XM_029899201.1"/>
</dbReference>
<accession>A0A074XPV9</accession>
<dbReference type="GeneID" id="40741507"/>
<proteinExistence type="predicted"/>
<protein>
    <submittedName>
        <fullName evidence="1">Uncharacterized protein</fullName>
    </submittedName>
</protein>
<dbReference type="AlphaFoldDB" id="A0A074XPV9"/>
<evidence type="ECO:0000313" key="1">
    <source>
        <dbReference type="EMBL" id="KEQ85689.1"/>
    </source>
</evidence>
<dbReference type="EMBL" id="KL584979">
    <property type="protein sequence ID" value="KEQ85689.1"/>
    <property type="molecule type" value="Genomic_DNA"/>
</dbReference>
<reference evidence="1 2" key="1">
    <citation type="journal article" date="2014" name="BMC Genomics">
        <title>Genome sequencing of four Aureobasidium pullulans varieties: biotechnological potential, stress tolerance, and description of new species.</title>
        <authorList>
            <person name="Gostin Ar C."/>
            <person name="Ohm R.A."/>
            <person name="Kogej T."/>
            <person name="Sonjak S."/>
            <person name="Turk M."/>
            <person name="Zajc J."/>
            <person name="Zalar P."/>
            <person name="Grube M."/>
            <person name="Sun H."/>
            <person name="Han J."/>
            <person name="Sharma A."/>
            <person name="Chiniquy J."/>
            <person name="Ngan C.Y."/>
            <person name="Lipzen A."/>
            <person name="Barry K."/>
            <person name="Grigoriev I.V."/>
            <person name="Gunde-Cimerman N."/>
        </authorList>
    </citation>
    <scope>NUCLEOTIDE SEQUENCE [LARGE SCALE GENOMIC DNA]</scope>
    <source>
        <strain evidence="1 2">EXF-150</strain>
    </source>
</reference>
<evidence type="ECO:0000313" key="2">
    <source>
        <dbReference type="Proteomes" id="UP000030706"/>
    </source>
</evidence>
<gene>
    <name evidence="1" type="ORF">M438DRAFT_183409</name>
</gene>